<reference evidence="2 3" key="1">
    <citation type="journal article" date="2020" name="Biotechnol. Biofuels">
        <title>New insights from the biogas microbiome by comprehensive genome-resolved metagenomics of nearly 1600 species originating from multiple anaerobic digesters.</title>
        <authorList>
            <person name="Campanaro S."/>
            <person name="Treu L."/>
            <person name="Rodriguez-R L.M."/>
            <person name="Kovalovszki A."/>
            <person name="Ziels R.M."/>
            <person name="Maus I."/>
            <person name="Zhu X."/>
            <person name="Kougias P.G."/>
            <person name="Basile A."/>
            <person name="Luo G."/>
            <person name="Schluter A."/>
            <person name="Konstantinidis K.T."/>
            <person name="Angelidaki I."/>
        </authorList>
    </citation>
    <scope>NUCLEOTIDE SEQUENCE [LARGE SCALE GENOMIC DNA]</scope>
    <source>
        <strain evidence="2">AS15tlH2ME_198</strain>
    </source>
</reference>
<evidence type="ECO:0000259" key="1">
    <source>
        <dbReference type="SMART" id="SM00471"/>
    </source>
</evidence>
<dbReference type="Gene3D" id="1.10.3210.10">
    <property type="entry name" value="Hypothetical protein af1432"/>
    <property type="match status" value="1"/>
</dbReference>
<dbReference type="InterPro" id="IPR052194">
    <property type="entry name" value="MESH1"/>
</dbReference>
<protein>
    <submittedName>
        <fullName evidence="2">Bifunctional (P)ppGpp synthetase/guanosine-3',5'-bis(Diphosphate) 3'-pyrophosphohydrolase</fullName>
    </submittedName>
</protein>
<dbReference type="EMBL" id="JAAZHI010000084">
    <property type="protein sequence ID" value="NLA55395.1"/>
    <property type="molecule type" value="Genomic_DNA"/>
</dbReference>
<dbReference type="CDD" id="cd00077">
    <property type="entry name" value="HDc"/>
    <property type="match status" value="1"/>
</dbReference>
<dbReference type="PANTHER" id="PTHR46246">
    <property type="entry name" value="GUANOSINE-3',5'-BIS(DIPHOSPHATE) 3'-PYROPHOSPHOHYDROLASE MESH1"/>
    <property type="match status" value="1"/>
</dbReference>
<evidence type="ECO:0000313" key="3">
    <source>
        <dbReference type="Proteomes" id="UP000557899"/>
    </source>
</evidence>
<feature type="domain" description="HD/PDEase" evidence="1">
    <location>
        <begin position="29"/>
        <end position="139"/>
    </location>
</feature>
<dbReference type="Pfam" id="PF13328">
    <property type="entry name" value="HD_4"/>
    <property type="match status" value="1"/>
</dbReference>
<dbReference type="InterPro" id="IPR003607">
    <property type="entry name" value="HD/PDEase_dom"/>
</dbReference>
<organism evidence="2 3">
    <name type="scientific">Corynebacterium humireducens</name>
    <dbReference type="NCBI Taxonomy" id="1223514"/>
    <lineage>
        <taxon>Bacteria</taxon>
        <taxon>Bacillati</taxon>
        <taxon>Actinomycetota</taxon>
        <taxon>Actinomycetes</taxon>
        <taxon>Mycobacteriales</taxon>
        <taxon>Corynebacteriaceae</taxon>
        <taxon>Corynebacterium</taxon>
    </lineage>
</organism>
<dbReference type="AlphaFoldDB" id="A0A7X6PLY7"/>
<comment type="caution">
    <text evidence="2">The sequence shown here is derived from an EMBL/GenBank/DDBJ whole genome shotgun (WGS) entry which is preliminary data.</text>
</comment>
<dbReference type="PANTHER" id="PTHR46246:SF1">
    <property type="entry name" value="GUANOSINE-3',5'-BIS(DIPHOSPHATE) 3'-PYROPHOSPHOHYDROLASE MESH1"/>
    <property type="match status" value="1"/>
</dbReference>
<gene>
    <name evidence="2" type="ORF">GX859_03720</name>
</gene>
<dbReference type="GO" id="GO:0008893">
    <property type="term" value="F:guanosine-3',5'-bis(diphosphate) 3'-diphosphatase activity"/>
    <property type="evidence" value="ECO:0007669"/>
    <property type="project" value="TreeGrafter"/>
</dbReference>
<keyword evidence="2" id="KW-0378">Hydrolase</keyword>
<dbReference type="Proteomes" id="UP000557899">
    <property type="component" value="Unassembled WGS sequence"/>
</dbReference>
<evidence type="ECO:0000313" key="2">
    <source>
        <dbReference type="EMBL" id="NLA55395.1"/>
    </source>
</evidence>
<proteinExistence type="predicted"/>
<dbReference type="SUPFAM" id="SSF109604">
    <property type="entry name" value="HD-domain/PDEase-like"/>
    <property type="match status" value="1"/>
</dbReference>
<sequence>MNTPTLTRRLMRAMNDAAVHHRDHVRKGSGIPYVAHLYAVMHLVAQHTGDEDILIAALFHDTLEDVPEAYSAAEMRADYGDRVTDLVLHLSKDDSLSGWQERADAYLAHLEHHAPPEAVLISCADKLHNLMSILDDHAAQGETLWGRFNSGKERQQWWYGEMHRVVGKRLPGLPLNEELAGQVERLRRL</sequence>
<accession>A0A7X6PLY7</accession>
<dbReference type="SMART" id="SM00471">
    <property type="entry name" value="HDc"/>
    <property type="match status" value="1"/>
</dbReference>
<name>A0A7X6PLY7_9CORY</name>